<feature type="compositionally biased region" description="Basic and acidic residues" evidence="2">
    <location>
        <begin position="597"/>
        <end position="610"/>
    </location>
</feature>
<dbReference type="STRING" id="2282107.A0A286UM30"/>
<protein>
    <submittedName>
        <fullName evidence="3">Kinesin K39</fullName>
    </submittedName>
</protein>
<feature type="region of interest" description="Disordered" evidence="2">
    <location>
        <begin position="587"/>
        <end position="616"/>
    </location>
</feature>
<evidence type="ECO:0000256" key="2">
    <source>
        <dbReference type="SAM" id="MobiDB-lite"/>
    </source>
</evidence>
<dbReference type="AlphaFoldDB" id="A0A286UM30"/>
<organism evidence="3 4">
    <name type="scientific">Pyrrhoderma noxium</name>
    <dbReference type="NCBI Taxonomy" id="2282107"/>
    <lineage>
        <taxon>Eukaryota</taxon>
        <taxon>Fungi</taxon>
        <taxon>Dikarya</taxon>
        <taxon>Basidiomycota</taxon>
        <taxon>Agaricomycotina</taxon>
        <taxon>Agaricomycetes</taxon>
        <taxon>Hymenochaetales</taxon>
        <taxon>Hymenochaetaceae</taxon>
        <taxon>Pyrrhoderma</taxon>
    </lineage>
</organism>
<dbReference type="Proteomes" id="UP000217199">
    <property type="component" value="Unassembled WGS sequence"/>
</dbReference>
<dbReference type="InParanoid" id="A0A286UM30"/>
<comment type="caution">
    <text evidence="3">The sequence shown here is derived from an EMBL/GenBank/DDBJ whole genome shotgun (WGS) entry which is preliminary data.</text>
</comment>
<feature type="compositionally biased region" description="Low complexity" evidence="2">
    <location>
        <begin position="748"/>
        <end position="765"/>
    </location>
</feature>
<name>A0A286UM30_9AGAM</name>
<dbReference type="OrthoDB" id="3261529at2759"/>
<accession>A0A286UM30</accession>
<feature type="coiled-coil region" evidence="1">
    <location>
        <begin position="226"/>
        <end position="409"/>
    </location>
</feature>
<dbReference type="EMBL" id="NBII01000003">
    <property type="protein sequence ID" value="PAV20638.1"/>
    <property type="molecule type" value="Genomic_DNA"/>
</dbReference>
<sequence length="960" mass="109919">MDTTFEEDYSFAEANTSWASLVRDSIRNSYTYEEEGSVEIDLDTSSRSLFAERRERPQVDSETVEQLLRVLVQREALGDNLRLELEKQREEYKQEIQYRDERLHLTETQLNALHKDLGRITTENDALHIEIASLKAVELRDPKLKFLLVDEHKQIIKRVEDNARVHADIVEAEKSFLVLQLKRNQIQLAQLRNQIDDREYPEETLQVLVDRLRELLMADSQTELLNRERDERIASLERELQLKEKTCTDYRDRFKTLKDENITLSAAFNNAQEQSAKLQERLDEISDSAHTEQTEDLVKEVEEQLKEKEILRESAMADCENLRSLLEEAEAKHTRDSKELHASIDDLQTELSEARRAYDSVVSELESLKNERQTTAIAASENNQLTVELQDVKKQLEEVLLSREILRRQIEASTIHLLNITSGTRSLIPSVETGLANNPKDDINLIVLIDRFMVLLSEATTERSLLKEEVQIASLRLLEANSRNDQLNAEVQKLNRDLKHVKLTLEANFTGDYSKLESSGRLEKLTEEKNQIQGELGAVKRNLLDANSRMRTMETELEDALNTFKEGVSKIERDKYDLRSKLEQLTSEKTSLENELELAKSKQAESETQMKDQTVSNTHDNAEISALQKRLSELEVSLKEVKRSRMEVLRENERLRLSFADSEGDRAEVALNNEELLDKLHILEAEMGNSQHVHKEVSELKSKIQILEAENERLKAARQKMAEIYGLPTSPTASPDRALPPLRVGNPSRSSSSLSPSLGSAQLSSIEIHAPPSKRKRVGNPPTWSSTPYPGDFKSNDDVDSDLFASSEIAIPTEIKSPIQENKAYKTAARIASWKGSDDKAFCGFCSLSNIHSDEMRQQPLIFDSPRFPITFWNHCLAEHKSAIRPDPQEYIKLGNLPSKDETSDVILGLQNLISWRTKDGKGVCGLCRLEKNQSEKECPTEPNEFFTHCRLRHRAFFRD</sequence>
<feature type="region of interest" description="Disordered" evidence="2">
    <location>
        <begin position="726"/>
        <end position="797"/>
    </location>
</feature>
<evidence type="ECO:0000313" key="3">
    <source>
        <dbReference type="EMBL" id="PAV20638.1"/>
    </source>
</evidence>
<proteinExistence type="predicted"/>
<reference evidence="3 4" key="1">
    <citation type="journal article" date="2017" name="Mol. Ecol.">
        <title>Comparative and population genomic landscape of Phellinus noxius: A hypervariable fungus causing root rot in trees.</title>
        <authorList>
            <person name="Chung C.L."/>
            <person name="Lee T.J."/>
            <person name="Akiba M."/>
            <person name="Lee H.H."/>
            <person name="Kuo T.H."/>
            <person name="Liu D."/>
            <person name="Ke H.M."/>
            <person name="Yokoi T."/>
            <person name="Roa M.B."/>
            <person name="Lu M.J."/>
            <person name="Chang Y.Y."/>
            <person name="Ann P.J."/>
            <person name="Tsai J.N."/>
            <person name="Chen C.Y."/>
            <person name="Tzean S.S."/>
            <person name="Ota Y."/>
            <person name="Hattori T."/>
            <person name="Sahashi N."/>
            <person name="Liou R.F."/>
            <person name="Kikuchi T."/>
            <person name="Tsai I.J."/>
        </authorList>
    </citation>
    <scope>NUCLEOTIDE SEQUENCE [LARGE SCALE GENOMIC DNA]</scope>
    <source>
        <strain evidence="3 4">FFPRI411160</strain>
    </source>
</reference>
<keyword evidence="1" id="KW-0175">Coiled coil</keyword>
<keyword evidence="4" id="KW-1185">Reference proteome</keyword>
<gene>
    <name evidence="3" type="ORF">PNOK_0326500</name>
</gene>
<evidence type="ECO:0000313" key="4">
    <source>
        <dbReference type="Proteomes" id="UP000217199"/>
    </source>
</evidence>
<evidence type="ECO:0000256" key="1">
    <source>
        <dbReference type="SAM" id="Coils"/>
    </source>
</evidence>